<proteinExistence type="predicted"/>
<dbReference type="RefSeq" id="WP_264288566.1">
    <property type="nucleotide sequence ID" value="NZ_JAOZEV010000022.1"/>
</dbReference>
<dbReference type="Proteomes" id="UP001151133">
    <property type="component" value="Unassembled WGS sequence"/>
</dbReference>
<protein>
    <submittedName>
        <fullName evidence="2">Type I toxin-antitoxin system SymE family toxin</fullName>
    </submittedName>
</protein>
<feature type="domain" description="Toxin SymE-like" evidence="1">
    <location>
        <begin position="22"/>
        <end position="63"/>
    </location>
</feature>
<dbReference type="InterPro" id="IPR014944">
    <property type="entry name" value="Toxin_SymE-like"/>
</dbReference>
<evidence type="ECO:0000259" key="1">
    <source>
        <dbReference type="Pfam" id="PF08845"/>
    </source>
</evidence>
<name>A0A9X3HN29_9FLAO</name>
<organism evidence="2 3">
    <name type="scientific">Flavobacterium frigoritolerans</name>
    <dbReference type="NCBI Taxonomy" id="2987686"/>
    <lineage>
        <taxon>Bacteria</taxon>
        <taxon>Pseudomonadati</taxon>
        <taxon>Bacteroidota</taxon>
        <taxon>Flavobacteriia</taxon>
        <taxon>Flavobacteriales</taxon>
        <taxon>Flavobacteriaceae</taxon>
        <taxon>Flavobacterium</taxon>
    </lineage>
</organism>
<dbReference type="AlphaFoldDB" id="A0A9X3HN29"/>
<dbReference type="EMBL" id="JAOZEV010000022">
    <property type="protein sequence ID" value="MCV9934387.1"/>
    <property type="molecule type" value="Genomic_DNA"/>
</dbReference>
<gene>
    <name evidence="2" type="ORF">OIU80_19075</name>
</gene>
<keyword evidence="3" id="KW-1185">Reference proteome</keyword>
<dbReference type="Pfam" id="PF08845">
    <property type="entry name" value="SymE_toxin"/>
    <property type="match status" value="1"/>
</dbReference>
<sequence length="73" mass="8585">MSTKKALLKRQMTFCSKTFRRENGENVRFPTLTLTGKWLKESGFKIGQVVDIQYKKTQLIITVAENQRYELKD</sequence>
<evidence type="ECO:0000313" key="2">
    <source>
        <dbReference type="EMBL" id="MCV9934387.1"/>
    </source>
</evidence>
<dbReference type="GO" id="GO:0016070">
    <property type="term" value="P:RNA metabolic process"/>
    <property type="evidence" value="ECO:0007669"/>
    <property type="project" value="InterPro"/>
</dbReference>
<dbReference type="GO" id="GO:0016788">
    <property type="term" value="F:hydrolase activity, acting on ester bonds"/>
    <property type="evidence" value="ECO:0007669"/>
    <property type="project" value="InterPro"/>
</dbReference>
<dbReference type="GO" id="GO:0005737">
    <property type="term" value="C:cytoplasm"/>
    <property type="evidence" value="ECO:0007669"/>
    <property type="project" value="InterPro"/>
</dbReference>
<accession>A0A9X3HN29</accession>
<reference evidence="2" key="1">
    <citation type="submission" date="2022-10" db="EMBL/GenBank/DDBJ databases">
        <title>Two novel species of Flavobacterium.</title>
        <authorList>
            <person name="Liu Q."/>
            <person name="Xin Y.-H."/>
        </authorList>
    </citation>
    <scope>NUCLEOTIDE SEQUENCE</scope>
    <source>
        <strain evidence="2">LS1R47</strain>
    </source>
</reference>
<dbReference type="GO" id="GO:0003723">
    <property type="term" value="F:RNA binding"/>
    <property type="evidence" value="ECO:0007669"/>
    <property type="project" value="InterPro"/>
</dbReference>
<evidence type="ECO:0000313" key="3">
    <source>
        <dbReference type="Proteomes" id="UP001151133"/>
    </source>
</evidence>
<comment type="caution">
    <text evidence="2">The sequence shown here is derived from an EMBL/GenBank/DDBJ whole genome shotgun (WGS) entry which is preliminary data.</text>
</comment>